<dbReference type="Proteomes" id="UP000054018">
    <property type="component" value="Unassembled WGS sequence"/>
</dbReference>
<dbReference type="HOGENOM" id="CLU_2868522_0_0_1"/>
<reference evidence="1 2" key="1">
    <citation type="submission" date="2014-04" db="EMBL/GenBank/DDBJ databases">
        <authorList>
            <consortium name="DOE Joint Genome Institute"/>
            <person name="Kuo A."/>
            <person name="Kohler A."/>
            <person name="Costa M.D."/>
            <person name="Nagy L.G."/>
            <person name="Floudas D."/>
            <person name="Copeland A."/>
            <person name="Barry K.W."/>
            <person name="Cichocki N."/>
            <person name="Veneault-Fourrey C."/>
            <person name="LaButti K."/>
            <person name="Lindquist E.A."/>
            <person name="Lipzen A."/>
            <person name="Lundell T."/>
            <person name="Morin E."/>
            <person name="Murat C."/>
            <person name="Sun H."/>
            <person name="Tunlid A."/>
            <person name="Henrissat B."/>
            <person name="Grigoriev I.V."/>
            <person name="Hibbett D.S."/>
            <person name="Martin F."/>
            <person name="Nordberg H.P."/>
            <person name="Cantor M.N."/>
            <person name="Hua S.X."/>
        </authorList>
    </citation>
    <scope>NUCLEOTIDE SEQUENCE [LARGE SCALE GENOMIC DNA]</scope>
    <source>
        <strain evidence="1 2">441</strain>
    </source>
</reference>
<organism evidence="1 2">
    <name type="scientific">Pisolithus microcarpus 441</name>
    <dbReference type="NCBI Taxonomy" id="765257"/>
    <lineage>
        <taxon>Eukaryota</taxon>
        <taxon>Fungi</taxon>
        <taxon>Dikarya</taxon>
        <taxon>Basidiomycota</taxon>
        <taxon>Agaricomycotina</taxon>
        <taxon>Agaricomycetes</taxon>
        <taxon>Agaricomycetidae</taxon>
        <taxon>Boletales</taxon>
        <taxon>Sclerodermatineae</taxon>
        <taxon>Pisolithaceae</taxon>
        <taxon>Pisolithus</taxon>
    </lineage>
</organism>
<name>A0A0C9YJ99_9AGAM</name>
<evidence type="ECO:0000313" key="1">
    <source>
        <dbReference type="EMBL" id="KIK10412.1"/>
    </source>
</evidence>
<dbReference type="AlphaFoldDB" id="A0A0C9YJ99"/>
<protein>
    <submittedName>
        <fullName evidence="1">Uncharacterized protein</fullName>
    </submittedName>
</protein>
<keyword evidence="2" id="KW-1185">Reference proteome</keyword>
<evidence type="ECO:0000313" key="2">
    <source>
        <dbReference type="Proteomes" id="UP000054018"/>
    </source>
</evidence>
<accession>A0A0C9YJ99</accession>
<reference evidence="2" key="2">
    <citation type="submission" date="2015-01" db="EMBL/GenBank/DDBJ databases">
        <title>Evolutionary Origins and Diversification of the Mycorrhizal Mutualists.</title>
        <authorList>
            <consortium name="DOE Joint Genome Institute"/>
            <consortium name="Mycorrhizal Genomics Consortium"/>
            <person name="Kohler A."/>
            <person name="Kuo A."/>
            <person name="Nagy L.G."/>
            <person name="Floudas D."/>
            <person name="Copeland A."/>
            <person name="Barry K.W."/>
            <person name="Cichocki N."/>
            <person name="Veneault-Fourrey C."/>
            <person name="LaButti K."/>
            <person name="Lindquist E.A."/>
            <person name="Lipzen A."/>
            <person name="Lundell T."/>
            <person name="Morin E."/>
            <person name="Murat C."/>
            <person name="Riley R."/>
            <person name="Ohm R."/>
            <person name="Sun H."/>
            <person name="Tunlid A."/>
            <person name="Henrissat B."/>
            <person name="Grigoriev I.V."/>
            <person name="Hibbett D.S."/>
            <person name="Martin F."/>
        </authorList>
    </citation>
    <scope>NUCLEOTIDE SEQUENCE [LARGE SCALE GENOMIC DNA]</scope>
    <source>
        <strain evidence="2">441</strain>
    </source>
</reference>
<dbReference type="EMBL" id="KN834719">
    <property type="protein sequence ID" value="KIK10412.1"/>
    <property type="molecule type" value="Genomic_DNA"/>
</dbReference>
<proteinExistence type="predicted"/>
<gene>
    <name evidence="1" type="ORF">PISMIDRAFT_20427</name>
</gene>
<sequence>MTIGHPSAIIALCRSVSAKLRLTSAYLHLCPPASVSIGDRRSQPELNRCELLSLIGIKSHYHEY</sequence>